<dbReference type="InterPro" id="IPR010173">
    <property type="entry name" value="CRISPR-assoc_Csm5"/>
</dbReference>
<comment type="similarity">
    <text evidence="2">Belongs to the CRISPR-associated Csm5 family.</text>
</comment>
<name>A0A2A6DWV7_9BACL</name>
<evidence type="ECO:0000313" key="9">
    <source>
        <dbReference type="Proteomes" id="UP000243688"/>
    </source>
</evidence>
<evidence type="ECO:0000256" key="1">
    <source>
        <dbReference type="ARBA" id="ARBA00003088"/>
    </source>
</evidence>
<sequence length="423" mass="47354">MRAMQARNETFAAVYGLRVTALTPVHVGSAEGELAPFEYVQGRERIWPVSAHALFRLLREEGLFEDYVRYTVETPGGRAASLDGYLDWKGRPTLREDIVRRCALRAIAKPERMDITGAFRTMTTAAVAGENDLRRVPYIPGSSLKGAVRTAVLYRMLGESEEQRRGIFAEIARAEEMQRRASAEMNNDRRKQLKNKVDETIKSAGKRMDRLARYGADEPNTDGFRGLRFGDALPAYGSKGESAESLTEAAEIAIVSLNPPGRGGWHFSKARVFAEVLPAGTVLNAELEMADYVWKALRSESARGPSGDLREWLRDAEAKTVRLLEEEIAFYREAGLSTIVRRLEALREQKPTLRLGWGTGLLGTTPSALHMNAAERRMVREVGHFQKRQHDTFPQSRKVVVRSGAPADVLGWVKLEIEGERRL</sequence>
<keyword evidence="5" id="KW-0051">Antiviral defense</keyword>
<feature type="domain" description="CRISPR type III-associated protein" evidence="7">
    <location>
        <begin position="19"/>
        <end position="165"/>
    </location>
</feature>
<keyword evidence="4" id="KW-0694">RNA-binding</keyword>
<gene>
    <name evidence="8" type="ORF">BLM47_11945</name>
</gene>
<dbReference type="InterPro" id="IPR005537">
    <property type="entry name" value="RAMP_III_fam"/>
</dbReference>
<dbReference type="PANTHER" id="PTHR38007:SF1">
    <property type="entry name" value="CRISPR SYSTEM CMS PROTEIN CSM5"/>
    <property type="match status" value="1"/>
</dbReference>
<dbReference type="Pfam" id="PF03787">
    <property type="entry name" value="RAMPs"/>
    <property type="match status" value="1"/>
</dbReference>
<dbReference type="PANTHER" id="PTHR38007">
    <property type="entry name" value="CRISPR SYSTEM CMS PROTEIN CSM5"/>
    <property type="match status" value="1"/>
</dbReference>
<evidence type="ECO:0000259" key="7">
    <source>
        <dbReference type="Pfam" id="PF03787"/>
    </source>
</evidence>
<dbReference type="EMBL" id="MOXJ01000035">
    <property type="protein sequence ID" value="PDO09538.1"/>
    <property type="molecule type" value="Genomic_DNA"/>
</dbReference>
<dbReference type="Proteomes" id="UP000243688">
    <property type="component" value="Unassembled WGS sequence"/>
</dbReference>
<comment type="function">
    <text evidence="1">This subunit might be involved in maturation of a crRNA intermediate to its mature form.</text>
</comment>
<evidence type="ECO:0000256" key="4">
    <source>
        <dbReference type="ARBA" id="ARBA00022884"/>
    </source>
</evidence>
<protein>
    <recommendedName>
        <fullName evidence="3">CRISPR system Cms protein Csm5</fullName>
    </recommendedName>
    <alternativeName>
        <fullName evidence="6">CRISPR type III A-associated protein Csm5</fullName>
    </alternativeName>
</protein>
<accession>A0A2A6DWV7</accession>
<dbReference type="AlphaFoldDB" id="A0A2A6DWV7"/>
<comment type="caution">
    <text evidence="8">The sequence shown here is derived from an EMBL/GenBank/DDBJ whole genome shotgun (WGS) entry which is preliminary data.</text>
</comment>
<proteinExistence type="inferred from homology"/>
<evidence type="ECO:0000256" key="3">
    <source>
        <dbReference type="ARBA" id="ARBA00016113"/>
    </source>
</evidence>
<dbReference type="GO" id="GO:0003723">
    <property type="term" value="F:RNA binding"/>
    <property type="evidence" value="ECO:0007669"/>
    <property type="project" value="UniProtKB-KW"/>
</dbReference>
<dbReference type="NCBIfam" id="TIGR01899">
    <property type="entry name" value="cas_TM1807_csm5"/>
    <property type="match status" value="1"/>
</dbReference>
<evidence type="ECO:0000313" key="8">
    <source>
        <dbReference type="EMBL" id="PDO09538.1"/>
    </source>
</evidence>
<evidence type="ECO:0000256" key="5">
    <source>
        <dbReference type="ARBA" id="ARBA00023118"/>
    </source>
</evidence>
<evidence type="ECO:0000256" key="2">
    <source>
        <dbReference type="ARBA" id="ARBA00006680"/>
    </source>
</evidence>
<dbReference type="GO" id="GO:0051607">
    <property type="term" value="P:defense response to virus"/>
    <property type="evidence" value="ECO:0007669"/>
    <property type="project" value="UniProtKB-KW"/>
</dbReference>
<evidence type="ECO:0000256" key="6">
    <source>
        <dbReference type="ARBA" id="ARBA00031720"/>
    </source>
</evidence>
<reference evidence="8 9" key="1">
    <citation type="submission" date="2016-12" db="EMBL/GenBank/DDBJ databases">
        <title>Candidatus Reconcilibacillus cellulovorans genome.</title>
        <authorList>
            <person name="Kolinko S."/>
            <person name="Wu Y.-W."/>
            <person name="Tachea F."/>
            <person name="Denzel E."/>
            <person name="Hiras J."/>
            <person name="Baecker N."/>
            <person name="Chan L.J."/>
            <person name="Eichorst S.A."/>
            <person name="Frey D."/>
            <person name="Adams P.D."/>
            <person name="Pray T."/>
            <person name="Tanjore D."/>
            <person name="Petzold C.J."/>
            <person name="Gladden J.M."/>
            <person name="Simmons B.A."/>
            <person name="Singer S.W."/>
        </authorList>
    </citation>
    <scope>NUCLEOTIDE SEQUENCE [LARGE SCALE GENOMIC DNA]</scope>
    <source>
        <strain evidence="8">JTherm</strain>
    </source>
</reference>
<organism evidence="8 9">
    <name type="scientific">Candidatus Reconcilbacillus cellulovorans</name>
    <dbReference type="NCBI Taxonomy" id="1906605"/>
    <lineage>
        <taxon>Bacteria</taxon>
        <taxon>Bacillati</taxon>
        <taxon>Bacillota</taxon>
        <taxon>Bacilli</taxon>
        <taxon>Bacillales</taxon>
        <taxon>Paenibacillaceae</taxon>
        <taxon>Candidatus Reconcilbacillus</taxon>
    </lineage>
</organism>